<evidence type="ECO:0000256" key="5">
    <source>
        <dbReference type="ARBA" id="ARBA00023136"/>
    </source>
</evidence>
<evidence type="ECO:0000256" key="4">
    <source>
        <dbReference type="ARBA" id="ARBA00022989"/>
    </source>
</evidence>
<dbReference type="PANTHER" id="PTHR23427">
    <property type="entry name" value="SURFEIT LOCUS PROTEIN"/>
    <property type="match status" value="1"/>
</dbReference>
<organism evidence="7 8">
    <name type="scientific">Vibrio aquimaris</name>
    <dbReference type="NCBI Taxonomy" id="2587862"/>
    <lineage>
        <taxon>Bacteria</taxon>
        <taxon>Pseudomonadati</taxon>
        <taxon>Pseudomonadota</taxon>
        <taxon>Gammaproteobacteria</taxon>
        <taxon>Vibrionales</taxon>
        <taxon>Vibrionaceae</taxon>
        <taxon>Vibrio</taxon>
    </lineage>
</organism>
<accession>A0A5P9CQU7</accession>
<evidence type="ECO:0000313" key="7">
    <source>
        <dbReference type="EMBL" id="QFT28157.1"/>
    </source>
</evidence>
<evidence type="ECO:0000313" key="8">
    <source>
        <dbReference type="Proteomes" id="UP000326936"/>
    </source>
</evidence>
<evidence type="ECO:0000256" key="1">
    <source>
        <dbReference type="ARBA" id="ARBA00004370"/>
    </source>
</evidence>
<dbReference type="InterPro" id="IPR002994">
    <property type="entry name" value="Surf1/Shy1"/>
</dbReference>
<keyword evidence="3 6" id="KW-0812">Transmembrane</keyword>
<reference evidence="7 8" key="1">
    <citation type="submission" date="2019-10" db="EMBL/GenBank/DDBJ databases">
        <title>Complete genome sequence of Vibrio sp. strain THAF100, isolated from non-filtered water from the water column of tank 6 of a marine aquarium containing stony-coral fragments. Water maintained at 26 degree C.</title>
        <authorList>
            <person name="Ruckert C."/>
            <person name="Franco A."/>
            <person name="Kalinowski J."/>
            <person name="Glaeser S."/>
        </authorList>
    </citation>
    <scope>NUCLEOTIDE SEQUENCE [LARGE SCALE GENOMIC DNA]</scope>
    <source>
        <strain evidence="7 8">THAF100</strain>
        <plasmid evidence="8">pthaf100_a</plasmid>
    </source>
</reference>
<dbReference type="Proteomes" id="UP000326936">
    <property type="component" value="Plasmid pTHAF100_a"/>
</dbReference>
<keyword evidence="6" id="KW-1003">Cell membrane</keyword>
<dbReference type="Pfam" id="PF02104">
    <property type="entry name" value="SURF1"/>
    <property type="match status" value="1"/>
</dbReference>
<evidence type="ECO:0000256" key="3">
    <source>
        <dbReference type="ARBA" id="ARBA00022692"/>
    </source>
</evidence>
<keyword evidence="5 6" id="KW-0472">Membrane</keyword>
<dbReference type="PANTHER" id="PTHR23427:SF2">
    <property type="entry name" value="SURFEIT LOCUS PROTEIN 1"/>
    <property type="match status" value="1"/>
</dbReference>
<proteinExistence type="inferred from homology"/>
<keyword evidence="4 6" id="KW-1133">Transmembrane helix</keyword>
<gene>
    <name evidence="7" type="ORF">FIV01_17340</name>
</gene>
<feature type="transmembrane region" description="Helical" evidence="6">
    <location>
        <begin position="30"/>
        <end position="50"/>
    </location>
</feature>
<dbReference type="CDD" id="cd06662">
    <property type="entry name" value="SURF1"/>
    <property type="match status" value="1"/>
</dbReference>
<comment type="similarity">
    <text evidence="2 6">Belongs to the SURF1 family.</text>
</comment>
<dbReference type="EMBL" id="CP045351">
    <property type="protein sequence ID" value="QFT28157.1"/>
    <property type="molecule type" value="Genomic_DNA"/>
</dbReference>
<protein>
    <recommendedName>
        <fullName evidence="6">SURF1-like protein</fullName>
    </recommendedName>
</protein>
<geneLocation type="plasmid" evidence="8">
    <name>pthaf100_a</name>
</geneLocation>
<evidence type="ECO:0000256" key="2">
    <source>
        <dbReference type="ARBA" id="ARBA00007165"/>
    </source>
</evidence>
<name>A0A5P9CQU7_9VIBR</name>
<dbReference type="GO" id="GO:0005886">
    <property type="term" value="C:plasma membrane"/>
    <property type="evidence" value="ECO:0007669"/>
    <property type="project" value="UniProtKB-SubCell"/>
</dbReference>
<dbReference type="KEGG" id="vaq:FIV01_17340"/>
<evidence type="ECO:0000256" key="6">
    <source>
        <dbReference type="RuleBase" id="RU363076"/>
    </source>
</evidence>
<comment type="subcellular location">
    <subcellularLocation>
        <location evidence="6">Cell membrane</location>
        <topology evidence="6">Multi-pass membrane protein</topology>
    </subcellularLocation>
    <subcellularLocation>
        <location evidence="1">Membrane</location>
    </subcellularLocation>
</comment>
<sequence length="264" mass="30009" precursor="true">MTKSSSNTNSDLKINTMTSSLFMSLKSGSVWVGMILTLVVFSILVNLGFWQFGRYKEKAEIEHELLRRDQSSVASLDELHSVGVEYWTGVKVIAELAPIADKYLLLDNQVFKGEVGYLAYQLMESETGIAVLLERGFIPAGKERSKLPKVSWISTPISLVARLYQRSVNPLSDRLYLETGRQNRIQNLNIEELGELWGKDIEPYLLQPLVDGWPYPQPWQPLPLSSSKHLGYAVQWFSMAIALLILIFGVLVRSFRRREKQNGE</sequence>
<keyword evidence="8" id="KW-1185">Reference proteome</keyword>
<dbReference type="InterPro" id="IPR045214">
    <property type="entry name" value="Surf1/Surf4"/>
</dbReference>
<keyword evidence="7" id="KW-0614">Plasmid</keyword>
<dbReference type="PROSITE" id="PS50895">
    <property type="entry name" value="SURF1"/>
    <property type="match status" value="1"/>
</dbReference>
<dbReference type="AlphaFoldDB" id="A0A5P9CQU7"/>
<feature type="transmembrane region" description="Helical" evidence="6">
    <location>
        <begin position="232"/>
        <end position="252"/>
    </location>
</feature>